<reference evidence="2 3" key="1">
    <citation type="submission" date="2018-12" db="EMBL/GenBank/DDBJ databases">
        <authorList>
            <person name="Li K."/>
        </authorList>
    </citation>
    <scope>NUCLEOTIDE SEQUENCE [LARGE SCALE GENOMIC DNA]</scope>
    <source>
        <strain evidence="3">CR22</strain>
    </source>
</reference>
<dbReference type="AlphaFoldDB" id="A0A3S9I5W1"/>
<feature type="domain" description="NADPH-dependent FMN reductase-like" evidence="1">
    <location>
        <begin position="4"/>
        <end position="144"/>
    </location>
</feature>
<dbReference type="GO" id="GO:0005829">
    <property type="term" value="C:cytosol"/>
    <property type="evidence" value="ECO:0007669"/>
    <property type="project" value="TreeGrafter"/>
</dbReference>
<dbReference type="Proteomes" id="UP000280197">
    <property type="component" value="Chromosome"/>
</dbReference>
<dbReference type="InterPro" id="IPR005025">
    <property type="entry name" value="FMN_Rdtase-like_dom"/>
</dbReference>
<evidence type="ECO:0000313" key="2">
    <source>
        <dbReference type="EMBL" id="AZP19761.1"/>
    </source>
</evidence>
<keyword evidence="3" id="KW-1185">Reference proteome</keyword>
<dbReference type="KEGG" id="saqu:EJC51_29050"/>
<dbReference type="InterPro" id="IPR029039">
    <property type="entry name" value="Flavoprotein-like_sf"/>
</dbReference>
<dbReference type="EMBL" id="CP034463">
    <property type="protein sequence ID" value="AZP19761.1"/>
    <property type="molecule type" value="Genomic_DNA"/>
</dbReference>
<dbReference type="InterPro" id="IPR050712">
    <property type="entry name" value="NAD(P)H-dep_reductase"/>
</dbReference>
<evidence type="ECO:0000313" key="3">
    <source>
        <dbReference type="Proteomes" id="UP000280197"/>
    </source>
</evidence>
<name>A0A3S9I5W1_9ACTN</name>
<gene>
    <name evidence="2" type="ORF">EJC51_29050</name>
</gene>
<sequence length="195" mass="20916">MALRIGIILGSTRPGRRGDQIASWVLDVARAHGGADYELIDLADHRLGNLDEGLNPSLRQYEHPHTHAWSALIESFDGFVFLVPEYNHSFPGALKNALDYLYREWNDKAAGIISYGGRASGVRAAEALRLVLAELGVATVRAQPGVPLIPTFATGGFVAGDGLDTAVIDMLDQVTGWARALRGVRETEPGQASAA</sequence>
<proteinExistence type="predicted"/>
<accession>A0A3S9I5W1</accession>
<dbReference type="Pfam" id="PF03358">
    <property type="entry name" value="FMN_red"/>
    <property type="match status" value="1"/>
</dbReference>
<dbReference type="GO" id="GO:0016491">
    <property type="term" value="F:oxidoreductase activity"/>
    <property type="evidence" value="ECO:0007669"/>
    <property type="project" value="InterPro"/>
</dbReference>
<dbReference type="RefSeq" id="WP_126273783.1">
    <property type="nucleotide sequence ID" value="NZ_CP034463.1"/>
</dbReference>
<protein>
    <submittedName>
        <fullName evidence="2">NADPH-dependent oxidoreductase</fullName>
    </submittedName>
</protein>
<dbReference type="GO" id="GO:0010181">
    <property type="term" value="F:FMN binding"/>
    <property type="evidence" value="ECO:0007669"/>
    <property type="project" value="TreeGrafter"/>
</dbReference>
<dbReference type="PANTHER" id="PTHR30543">
    <property type="entry name" value="CHROMATE REDUCTASE"/>
    <property type="match status" value="1"/>
</dbReference>
<dbReference type="PANTHER" id="PTHR30543:SF21">
    <property type="entry name" value="NAD(P)H-DEPENDENT FMN REDUCTASE LOT6"/>
    <property type="match status" value="1"/>
</dbReference>
<evidence type="ECO:0000259" key="1">
    <source>
        <dbReference type="Pfam" id="PF03358"/>
    </source>
</evidence>
<organism evidence="2 3">
    <name type="scientific">Streptomyces aquilus</name>
    <dbReference type="NCBI Taxonomy" id="2548456"/>
    <lineage>
        <taxon>Bacteria</taxon>
        <taxon>Bacillati</taxon>
        <taxon>Actinomycetota</taxon>
        <taxon>Actinomycetes</taxon>
        <taxon>Kitasatosporales</taxon>
        <taxon>Streptomycetaceae</taxon>
        <taxon>Streptomyces</taxon>
    </lineage>
</organism>
<dbReference type="SUPFAM" id="SSF52218">
    <property type="entry name" value="Flavoproteins"/>
    <property type="match status" value="1"/>
</dbReference>
<dbReference type="Gene3D" id="3.40.50.360">
    <property type="match status" value="1"/>
</dbReference>